<proteinExistence type="evidence at transcript level"/>
<dbReference type="EMBL" id="AK228118">
    <property type="protein sequence ID" value="BAF00076.1"/>
    <property type="molecule type" value="mRNA"/>
</dbReference>
<reference evidence="1" key="1">
    <citation type="submission" date="2006-07" db="EMBL/GenBank/DDBJ databases">
        <title>Large-scale analysis of RIKEN Arabidopsis full-length (RAFL) cDNAs.</title>
        <authorList>
            <person name="Totoki Y."/>
            <person name="Seki M."/>
            <person name="Ishida J."/>
            <person name="Nakajima M."/>
            <person name="Enju A."/>
            <person name="Morosawa T."/>
            <person name="Kamiya A."/>
            <person name="Narusaka M."/>
            <person name="Shin-i T."/>
            <person name="Nakagawa M."/>
            <person name="Sakamoto N."/>
            <person name="Oishi K."/>
            <person name="Kohara Y."/>
            <person name="Kobayashi M."/>
            <person name="Toyoda A."/>
            <person name="Sakaki Y."/>
            <person name="Sakurai T."/>
            <person name="Iida K."/>
            <person name="Akiyama K."/>
            <person name="Satou M."/>
            <person name="Toyoda T."/>
            <person name="Konagaya A."/>
            <person name="Carninci P."/>
            <person name="Kawai J."/>
            <person name="Hayashizaki Y."/>
            <person name="Shinozaki K."/>
        </authorList>
    </citation>
    <scope>NUCLEOTIDE SEQUENCE</scope>
</reference>
<organism evidence="1">
    <name type="scientific">Arabidopsis thaliana</name>
    <name type="common">Mouse-ear cress</name>
    <dbReference type="NCBI Taxonomy" id="3702"/>
    <lineage>
        <taxon>Eukaryota</taxon>
        <taxon>Viridiplantae</taxon>
        <taxon>Streptophyta</taxon>
        <taxon>Embryophyta</taxon>
        <taxon>Tracheophyta</taxon>
        <taxon>Spermatophyta</taxon>
        <taxon>Magnoliopsida</taxon>
        <taxon>eudicotyledons</taxon>
        <taxon>Gunneridae</taxon>
        <taxon>Pentapetalae</taxon>
        <taxon>rosids</taxon>
        <taxon>malvids</taxon>
        <taxon>Brassicales</taxon>
        <taxon>Brassicaceae</taxon>
        <taxon>Camelineae</taxon>
        <taxon>Arabidopsis</taxon>
    </lineage>
</organism>
<evidence type="ECO:0000313" key="1">
    <source>
        <dbReference type="EMBL" id="BAF00076.1"/>
    </source>
</evidence>
<sequence>VPLRDQSSELQCCSCSVAGINRNPLIFSLLPLASNLLYCKSEEKISHFFDQEPNSLIVSFPSCCCFCDYVCDMADPNGFVHLYISSQFHPAEI</sequence>
<feature type="non-terminal residue" evidence="1">
    <location>
        <position position="1"/>
    </location>
</feature>
<name>Q0WS23_ARATH</name>
<protein>
    <submittedName>
        <fullName evidence="1">Uncharacterized protein</fullName>
    </submittedName>
</protein>
<dbReference type="AlphaFoldDB" id="Q0WS23"/>
<accession>Q0WS23</accession>